<feature type="transmembrane region" description="Helical" evidence="8">
    <location>
        <begin position="88"/>
        <end position="108"/>
    </location>
</feature>
<feature type="transmembrane region" description="Helical" evidence="8">
    <location>
        <begin position="373"/>
        <end position="398"/>
    </location>
</feature>
<evidence type="ECO:0000256" key="1">
    <source>
        <dbReference type="ARBA" id="ARBA00004651"/>
    </source>
</evidence>
<feature type="transmembrane region" description="Helical" evidence="8">
    <location>
        <begin position="137"/>
        <end position="156"/>
    </location>
</feature>
<accession>A0ABY3SNB3</accession>
<keyword evidence="7 8" id="KW-0472">Membrane</keyword>
<sequence>MNKGTWIGLILLLGVALYLRLDYVLQADYTPLEWDQLEYTKTAIQLLEKGIYAYRDTEPNTLVTPGWPMMLAAIFSITGYEPLEPALMVVRIVNCVIALGAIVLIFLIGRRLMNAMTGVLAAAFAAIYPSYVWSASLVLTEVPFLTAFTGLIYMQVRIIQDNKRRDHILAGILLGICVLFRPNSLPMAIVPYLILWSQARKIQIKPALWAAASFAIVMLPWWIRNMVTFHEFIFIAKGEAGNPFLGGTDPYFRGTIDWNHIDPDKQFAAGVERIKEGLKTEPLLWLRWLTIGKLHAFYKTMWVGPYPFSIPQWYAHLLERLHDYLVHLGSLALLLFSRRDTSIRYLAVGLFVFLGIHMLFIPVDRYLYGMLPFLMLGTAYFITQTYQLVRLAIISALLQRKGI</sequence>
<feature type="transmembrane region" description="Helical" evidence="8">
    <location>
        <begin position="168"/>
        <end position="194"/>
    </location>
</feature>
<dbReference type="Pfam" id="PF13231">
    <property type="entry name" value="PMT_2"/>
    <property type="match status" value="1"/>
</dbReference>
<dbReference type="PANTHER" id="PTHR33908">
    <property type="entry name" value="MANNOSYLTRANSFERASE YKCB-RELATED"/>
    <property type="match status" value="1"/>
</dbReference>
<dbReference type="InterPro" id="IPR050297">
    <property type="entry name" value="LipidA_mod_glycosyltrf_83"/>
</dbReference>
<keyword evidence="11" id="KW-1185">Reference proteome</keyword>
<dbReference type="Proteomes" id="UP001649230">
    <property type="component" value="Chromosome"/>
</dbReference>
<organism evidence="10 11">
    <name type="scientific">Paenibacillus hexagrammi</name>
    <dbReference type="NCBI Taxonomy" id="2908839"/>
    <lineage>
        <taxon>Bacteria</taxon>
        <taxon>Bacillati</taxon>
        <taxon>Bacillota</taxon>
        <taxon>Bacilli</taxon>
        <taxon>Bacillales</taxon>
        <taxon>Paenibacillaceae</taxon>
        <taxon>Paenibacillus</taxon>
    </lineage>
</organism>
<evidence type="ECO:0000313" key="11">
    <source>
        <dbReference type="Proteomes" id="UP001649230"/>
    </source>
</evidence>
<keyword evidence="6 8" id="KW-1133">Transmembrane helix</keyword>
<comment type="subcellular location">
    <subcellularLocation>
        <location evidence="1">Cell membrane</location>
        <topology evidence="1">Multi-pass membrane protein</topology>
    </subcellularLocation>
</comment>
<keyword evidence="4" id="KW-0808">Transferase</keyword>
<evidence type="ECO:0000313" key="10">
    <source>
        <dbReference type="EMBL" id="UJF35209.1"/>
    </source>
</evidence>
<keyword evidence="3" id="KW-0328">Glycosyltransferase</keyword>
<evidence type="ECO:0000256" key="3">
    <source>
        <dbReference type="ARBA" id="ARBA00022676"/>
    </source>
</evidence>
<dbReference type="EMBL" id="CP090978">
    <property type="protein sequence ID" value="UJF35209.1"/>
    <property type="molecule type" value="Genomic_DNA"/>
</dbReference>
<evidence type="ECO:0000256" key="6">
    <source>
        <dbReference type="ARBA" id="ARBA00022989"/>
    </source>
</evidence>
<evidence type="ECO:0000256" key="8">
    <source>
        <dbReference type="SAM" id="Phobius"/>
    </source>
</evidence>
<evidence type="ECO:0000259" key="9">
    <source>
        <dbReference type="Pfam" id="PF13231"/>
    </source>
</evidence>
<evidence type="ECO:0000256" key="4">
    <source>
        <dbReference type="ARBA" id="ARBA00022679"/>
    </source>
</evidence>
<protein>
    <submittedName>
        <fullName evidence="10">Glycosyltransferase family 39 protein</fullName>
    </submittedName>
</protein>
<feature type="transmembrane region" description="Helical" evidence="8">
    <location>
        <begin position="115"/>
        <end position="131"/>
    </location>
</feature>
<evidence type="ECO:0000256" key="5">
    <source>
        <dbReference type="ARBA" id="ARBA00022692"/>
    </source>
</evidence>
<feature type="transmembrane region" description="Helical" evidence="8">
    <location>
        <begin position="343"/>
        <end position="361"/>
    </location>
</feature>
<reference evidence="10 11" key="1">
    <citation type="journal article" date="2024" name="Int. J. Syst. Evol. Microbiol.">
        <title>Paenibacillus hexagrammi sp. nov., a novel bacterium isolated from the gut content of Hexagrammos agrammus.</title>
        <authorList>
            <person name="Jung H.K."/>
            <person name="Kim D.G."/>
            <person name="Zin H."/>
            <person name="Park J."/>
            <person name="Jung H."/>
            <person name="Kim Y.O."/>
            <person name="Kong H.J."/>
            <person name="Kim J.W."/>
            <person name="Kim Y.S."/>
        </authorList>
    </citation>
    <scope>NUCLEOTIDE SEQUENCE [LARGE SCALE GENOMIC DNA]</scope>
    <source>
        <strain evidence="10 11">YPD9-1</strain>
    </source>
</reference>
<keyword evidence="2" id="KW-1003">Cell membrane</keyword>
<evidence type="ECO:0000256" key="2">
    <source>
        <dbReference type="ARBA" id="ARBA00022475"/>
    </source>
</evidence>
<keyword evidence="5 8" id="KW-0812">Transmembrane</keyword>
<feature type="transmembrane region" description="Helical" evidence="8">
    <location>
        <begin position="206"/>
        <end position="223"/>
    </location>
</feature>
<dbReference type="RefSeq" id="WP_235121779.1">
    <property type="nucleotide sequence ID" value="NZ_CP090978.1"/>
</dbReference>
<evidence type="ECO:0000256" key="7">
    <source>
        <dbReference type="ARBA" id="ARBA00023136"/>
    </source>
</evidence>
<name>A0ABY3SNB3_9BACL</name>
<dbReference type="InterPro" id="IPR038731">
    <property type="entry name" value="RgtA/B/C-like"/>
</dbReference>
<proteinExistence type="predicted"/>
<gene>
    <name evidence="10" type="ORF">L0M14_08825</name>
</gene>
<dbReference type="PANTHER" id="PTHR33908:SF11">
    <property type="entry name" value="MEMBRANE PROTEIN"/>
    <property type="match status" value="1"/>
</dbReference>
<feature type="domain" description="Glycosyltransferase RgtA/B/C/D-like" evidence="9">
    <location>
        <begin position="87"/>
        <end position="222"/>
    </location>
</feature>